<evidence type="ECO:0000256" key="3">
    <source>
        <dbReference type="RuleBase" id="RU000363"/>
    </source>
</evidence>
<dbReference type="PRINTS" id="PR00081">
    <property type="entry name" value="GDHRDH"/>
</dbReference>
<dbReference type="RefSeq" id="WP_268075816.1">
    <property type="nucleotide sequence ID" value="NZ_CP109965.1"/>
</dbReference>
<dbReference type="InterPro" id="IPR002347">
    <property type="entry name" value="SDR_fam"/>
</dbReference>
<name>A0ABY7APU3_9ALTE</name>
<dbReference type="PANTHER" id="PTHR44169">
    <property type="entry name" value="NADPH-DEPENDENT 1-ACYLDIHYDROXYACETONE PHOSPHATE REDUCTASE"/>
    <property type="match status" value="1"/>
</dbReference>
<comment type="similarity">
    <text evidence="1 3">Belongs to the short-chain dehydrogenases/reductases (SDR) family.</text>
</comment>
<dbReference type="EMBL" id="CP109965">
    <property type="protein sequence ID" value="WAJ71340.1"/>
    <property type="molecule type" value="Genomic_DNA"/>
</dbReference>
<keyword evidence="5" id="KW-1185">Reference proteome</keyword>
<dbReference type="SUPFAM" id="SSF51735">
    <property type="entry name" value="NAD(P)-binding Rossmann-fold domains"/>
    <property type="match status" value="1"/>
</dbReference>
<organism evidence="4 5">
    <name type="scientific">Catenovulum adriaticum</name>
    <dbReference type="NCBI Taxonomy" id="2984846"/>
    <lineage>
        <taxon>Bacteria</taxon>
        <taxon>Pseudomonadati</taxon>
        <taxon>Pseudomonadota</taxon>
        <taxon>Gammaproteobacteria</taxon>
        <taxon>Alteromonadales</taxon>
        <taxon>Alteromonadaceae</taxon>
        <taxon>Catenovulum</taxon>
    </lineage>
</organism>
<accession>A0ABY7APU3</accession>
<evidence type="ECO:0000313" key="4">
    <source>
        <dbReference type="EMBL" id="WAJ71340.1"/>
    </source>
</evidence>
<keyword evidence="2" id="KW-0560">Oxidoreductase</keyword>
<reference evidence="4" key="1">
    <citation type="submission" date="2022-10" db="EMBL/GenBank/DDBJ databases">
        <title>Catenovulum adriacola sp. nov. isolated in the Harbour of Susak.</title>
        <authorList>
            <person name="Schoch T."/>
            <person name="Reich S.J."/>
            <person name="Stoeferle S."/>
            <person name="Flaiz M."/>
            <person name="Kazda M."/>
            <person name="Riedel C.U."/>
            <person name="Duerre P."/>
        </authorList>
    </citation>
    <scope>NUCLEOTIDE SEQUENCE</scope>
    <source>
        <strain evidence="4">TS8</strain>
    </source>
</reference>
<gene>
    <name evidence="4" type="ORF">OLW01_05965</name>
</gene>
<dbReference type="PRINTS" id="PR00080">
    <property type="entry name" value="SDRFAMILY"/>
</dbReference>
<dbReference type="Gene3D" id="3.40.50.720">
    <property type="entry name" value="NAD(P)-binding Rossmann-like Domain"/>
    <property type="match status" value="1"/>
</dbReference>
<dbReference type="InterPro" id="IPR036291">
    <property type="entry name" value="NAD(P)-bd_dom_sf"/>
</dbReference>
<evidence type="ECO:0000313" key="5">
    <source>
        <dbReference type="Proteomes" id="UP001163726"/>
    </source>
</evidence>
<evidence type="ECO:0000256" key="1">
    <source>
        <dbReference type="ARBA" id="ARBA00006484"/>
    </source>
</evidence>
<dbReference type="PROSITE" id="PS00061">
    <property type="entry name" value="ADH_SHORT"/>
    <property type="match status" value="1"/>
</dbReference>
<dbReference type="CDD" id="cd05374">
    <property type="entry name" value="17beta-HSD-like_SDR_c"/>
    <property type="match status" value="1"/>
</dbReference>
<proteinExistence type="inferred from homology"/>
<dbReference type="Pfam" id="PF00106">
    <property type="entry name" value="adh_short"/>
    <property type="match status" value="1"/>
</dbReference>
<evidence type="ECO:0000256" key="2">
    <source>
        <dbReference type="ARBA" id="ARBA00023002"/>
    </source>
</evidence>
<dbReference type="InterPro" id="IPR020904">
    <property type="entry name" value="Sc_DH/Rdtase_CS"/>
</dbReference>
<dbReference type="NCBIfam" id="NF004649">
    <property type="entry name" value="PRK05993.1"/>
    <property type="match status" value="1"/>
</dbReference>
<protein>
    <submittedName>
        <fullName evidence="4">SDR family oxidoreductase</fullName>
    </submittedName>
</protein>
<dbReference type="Proteomes" id="UP001163726">
    <property type="component" value="Chromosome"/>
</dbReference>
<dbReference type="PANTHER" id="PTHR44169:SF6">
    <property type="entry name" value="NADPH-DEPENDENT 1-ACYLDIHYDROXYACETONE PHOSPHATE REDUCTASE"/>
    <property type="match status" value="1"/>
</dbReference>
<sequence>MHQQTILITGCSSGIGYYCAHELHKAGYLVLATVRNPKDISKLTNLGILCQHLDLSDSNSVEQGFKWAMAQSSGRIDALFNNGAYAQPGALEDISRNLLRQQFESNVFGWHQLTQLCVAQMLKQGNGRIIQNSSVLGLVAMRFRGPYNASKFAIEGLTDTLRLELADTNIKISLIEPGPILSNFRANALTQFEQNIQPEQSRFKQTYQKMVERLKTEGPAVKFTLGPDAVYKKLIHALESNRPKARYYVTVPTYVMGTLKRILPTAWLDKILKKS</sequence>